<sequence>MTTAVNVMPTPVVVSWSGGKDSTLMLERLLDDPSVVVRALITTVSSVYDRISIHGVRRSILRAQASSLGLPLHEILLGATSSNDDYAAAFAAGLRALEQAYPDIRTMAFGDLYLADVRQYRETLLGEHGWLGVYPLWGEATPALARYFVRRGYIATLTCVDTHQLAPDFAGRPFNDALLDTLPMSVDPCGENGEFHTCVTDGPIFRTPIVVHTGEQLLRDDRFQYCDLIEGMDTEPMAAGTFGR</sequence>
<dbReference type="InterPro" id="IPR002761">
    <property type="entry name" value="Diphthami_syn_dom"/>
</dbReference>
<dbReference type="KEGG" id="gph:GEMMAAP_16550"/>
<dbReference type="InterPro" id="IPR014729">
    <property type="entry name" value="Rossmann-like_a/b/a_fold"/>
</dbReference>
<dbReference type="AlphaFoldDB" id="A0A143BN16"/>
<accession>A0A143BN16</accession>
<reference evidence="2 3" key="1">
    <citation type="journal article" date="2014" name="Proc. Natl. Acad. Sci. U.S.A.">
        <title>Functional type 2 photosynthetic reaction centers found in the rare bacterial phylum Gemmatimonadetes.</title>
        <authorList>
            <person name="Zeng Y."/>
            <person name="Feng F."/>
            <person name="Medova H."/>
            <person name="Dean J."/>
            <person name="Koblizek M."/>
        </authorList>
    </citation>
    <scope>NUCLEOTIDE SEQUENCE [LARGE SCALE GENOMIC DNA]</scope>
    <source>
        <strain evidence="2 3">AP64</strain>
    </source>
</reference>
<dbReference type="eggNOG" id="COG2102">
    <property type="taxonomic scope" value="Bacteria"/>
</dbReference>
<dbReference type="Gene3D" id="3.90.1490.10">
    <property type="entry name" value="putative n-type atp pyrophosphatase, domain 2"/>
    <property type="match status" value="1"/>
</dbReference>
<dbReference type="STRING" id="1379270.GEMMAAP_16550"/>
<keyword evidence="3" id="KW-1185">Reference proteome</keyword>
<organism evidence="2 3">
    <name type="scientific">Gemmatimonas phototrophica</name>
    <dbReference type="NCBI Taxonomy" id="1379270"/>
    <lineage>
        <taxon>Bacteria</taxon>
        <taxon>Pseudomonadati</taxon>
        <taxon>Gemmatimonadota</taxon>
        <taxon>Gemmatimonadia</taxon>
        <taxon>Gemmatimonadales</taxon>
        <taxon>Gemmatimonadaceae</taxon>
        <taxon>Gemmatimonas</taxon>
    </lineage>
</organism>
<proteinExistence type="predicted"/>
<evidence type="ECO:0000259" key="1">
    <source>
        <dbReference type="Pfam" id="PF01902"/>
    </source>
</evidence>
<protein>
    <recommendedName>
        <fullName evidence="1">Diphthamide synthase domain-containing protein</fullName>
    </recommendedName>
</protein>
<evidence type="ECO:0000313" key="3">
    <source>
        <dbReference type="Proteomes" id="UP000076404"/>
    </source>
</evidence>
<dbReference type="EMBL" id="CP011454">
    <property type="protein sequence ID" value="AMW05965.1"/>
    <property type="molecule type" value="Genomic_DNA"/>
</dbReference>
<dbReference type="Pfam" id="PF01902">
    <property type="entry name" value="Diphthami_syn_2"/>
    <property type="match status" value="1"/>
</dbReference>
<gene>
    <name evidence="2" type="ORF">GEMMAAP_16550</name>
</gene>
<evidence type="ECO:0000313" key="2">
    <source>
        <dbReference type="EMBL" id="AMW05965.1"/>
    </source>
</evidence>
<dbReference type="Proteomes" id="UP000076404">
    <property type="component" value="Chromosome"/>
</dbReference>
<dbReference type="OrthoDB" id="3572539at2"/>
<dbReference type="Gene3D" id="3.40.50.620">
    <property type="entry name" value="HUPs"/>
    <property type="match status" value="1"/>
</dbReference>
<reference evidence="2 3" key="2">
    <citation type="journal article" date="2016" name="Environ. Microbiol. Rep.">
        <title>Metagenomic evidence for the presence of phototrophic Gemmatimonadetes bacteria in diverse environments.</title>
        <authorList>
            <person name="Zeng Y."/>
            <person name="Baumbach J."/>
            <person name="Barbosa E.G."/>
            <person name="Azevedo V."/>
            <person name="Zhang C."/>
            <person name="Koblizek M."/>
        </authorList>
    </citation>
    <scope>NUCLEOTIDE SEQUENCE [LARGE SCALE GENOMIC DNA]</scope>
    <source>
        <strain evidence="2 3">AP64</strain>
    </source>
</reference>
<dbReference type="SUPFAM" id="SSF52402">
    <property type="entry name" value="Adenine nucleotide alpha hydrolases-like"/>
    <property type="match status" value="1"/>
</dbReference>
<name>A0A143BN16_9BACT</name>
<feature type="domain" description="Diphthamide synthase" evidence="1">
    <location>
        <begin position="12"/>
        <end position="219"/>
    </location>
</feature>